<evidence type="ECO:0000313" key="1">
    <source>
        <dbReference type="EMBL" id="SVE03608.1"/>
    </source>
</evidence>
<dbReference type="AlphaFoldDB" id="A0A383A970"/>
<feature type="non-terminal residue" evidence="1">
    <location>
        <position position="253"/>
    </location>
</feature>
<proteinExistence type="predicted"/>
<feature type="non-terminal residue" evidence="1">
    <location>
        <position position="1"/>
    </location>
</feature>
<gene>
    <name evidence="1" type="ORF">METZ01_LOCUS456462</name>
</gene>
<name>A0A383A970_9ZZZZ</name>
<organism evidence="1">
    <name type="scientific">marine metagenome</name>
    <dbReference type="NCBI Taxonomy" id="408172"/>
    <lineage>
        <taxon>unclassified sequences</taxon>
        <taxon>metagenomes</taxon>
        <taxon>ecological metagenomes</taxon>
    </lineage>
</organism>
<accession>A0A383A970</accession>
<reference evidence="1" key="1">
    <citation type="submission" date="2018-05" db="EMBL/GenBank/DDBJ databases">
        <authorList>
            <person name="Lanie J.A."/>
            <person name="Ng W.-L."/>
            <person name="Kazmierczak K.M."/>
            <person name="Andrzejewski T.M."/>
            <person name="Davidsen T.M."/>
            <person name="Wayne K.J."/>
            <person name="Tettelin H."/>
            <person name="Glass J.I."/>
            <person name="Rusch D."/>
            <person name="Podicherti R."/>
            <person name="Tsui H.-C.T."/>
            <person name="Winkler M.E."/>
        </authorList>
    </citation>
    <scope>NUCLEOTIDE SEQUENCE</scope>
</reference>
<dbReference type="EMBL" id="UINC01189770">
    <property type="protein sequence ID" value="SVE03608.1"/>
    <property type="molecule type" value="Genomic_DNA"/>
</dbReference>
<protein>
    <submittedName>
        <fullName evidence="1">Uncharacterized protein</fullName>
    </submittedName>
</protein>
<sequence>YVRRLAREQELAARPTPKAPLKGRRTIVHGTSPTSFLGSLLPSLIKVFKNTGGKPSFNISARLLLQTRGGTNALLGEIANSYLIGKTGLISTAGKKNPASILTLSPASDSEQIARAYALATMYIYMQDVSAIVAPDNTLSVDDERTSVGVYLKLDKQLNDVREGRLVNDLRKAFGDEVEYVRLNDRGPAEIVVFNNSLEKLQFARRFGRFYGKGRTQYGIKTANLYTSRSSTVQHDWSSDIAGESIRSEIREL</sequence>